<dbReference type="EMBL" id="JADJZA010000007">
    <property type="protein sequence ID" value="MBK9297822.1"/>
    <property type="molecule type" value="Genomic_DNA"/>
</dbReference>
<dbReference type="PANTHER" id="PTHR30164">
    <property type="entry name" value="MTFA PEPTIDASE"/>
    <property type="match status" value="1"/>
</dbReference>
<dbReference type="Proteomes" id="UP000727993">
    <property type="component" value="Unassembled WGS sequence"/>
</dbReference>
<dbReference type="GO" id="GO:0004177">
    <property type="term" value="F:aminopeptidase activity"/>
    <property type="evidence" value="ECO:0007669"/>
    <property type="project" value="TreeGrafter"/>
</dbReference>
<evidence type="ECO:0000313" key="1">
    <source>
        <dbReference type="EMBL" id="MBK9297822.1"/>
    </source>
</evidence>
<protein>
    <submittedName>
        <fullName evidence="1">Zinc-dependent peptidase</fullName>
    </submittedName>
</protein>
<proteinExistence type="predicted"/>
<dbReference type="Gene3D" id="1.10.472.150">
    <property type="entry name" value="Glucose-regulated metallo-peptidase M90, N-terminal domain"/>
    <property type="match status" value="1"/>
</dbReference>
<comment type="caution">
    <text evidence="1">The sequence shown here is derived from an EMBL/GenBank/DDBJ whole genome shotgun (WGS) entry which is preliminary data.</text>
</comment>
<evidence type="ECO:0000313" key="2">
    <source>
        <dbReference type="Proteomes" id="UP000727993"/>
    </source>
</evidence>
<dbReference type="GO" id="GO:0005829">
    <property type="term" value="C:cytosol"/>
    <property type="evidence" value="ECO:0007669"/>
    <property type="project" value="TreeGrafter"/>
</dbReference>
<gene>
    <name evidence="1" type="ORF">IPN02_13520</name>
</gene>
<reference evidence="1 2" key="1">
    <citation type="submission" date="2020-10" db="EMBL/GenBank/DDBJ databases">
        <title>Connecting structure to function with the recovery of over 1000 high-quality activated sludge metagenome-assembled genomes encoding full-length rRNA genes using long-read sequencing.</title>
        <authorList>
            <person name="Singleton C.M."/>
            <person name="Petriglieri F."/>
            <person name="Kristensen J.M."/>
            <person name="Kirkegaard R.H."/>
            <person name="Michaelsen T.Y."/>
            <person name="Andersen M.H."/>
            <person name="Karst S.M."/>
            <person name="Dueholm M.S."/>
            <person name="Nielsen P.H."/>
            <person name="Albertsen M."/>
        </authorList>
    </citation>
    <scope>NUCLEOTIDE SEQUENCE [LARGE SCALE GENOMIC DNA]</scope>
    <source>
        <strain evidence="1">Lyne_18-Q3-R50-59_MAXAC.006</strain>
    </source>
</reference>
<dbReference type="InterPro" id="IPR024079">
    <property type="entry name" value="MetalloPept_cat_dom_sf"/>
</dbReference>
<dbReference type="Pfam" id="PF06167">
    <property type="entry name" value="Peptidase_M90"/>
    <property type="match status" value="1"/>
</dbReference>
<organism evidence="1 2">
    <name type="scientific">Candidatus Neomicrothrix subdominans</name>
    <dbReference type="NCBI Taxonomy" id="2954438"/>
    <lineage>
        <taxon>Bacteria</taxon>
        <taxon>Bacillati</taxon>
        <taxon>Actinomycetota</taxon>
        <taxon>Acidimicrobiia</taxon>
        <taxon>Acidimicrobiales</taxon>
        <taxon>Microthrixaceae</taxon>
        <taxon>Candidatus Neomicrothrix</taxon>
    </lineage>
</organism>
<dbReference type="InterPro" id="IPR042252">
    <property type="entry name" value="MtfA_N"/>
</dbReference>
<accession>A0A936TF83</accession>
<dbReference type="Gene3D" id="3.40.390.10">
    <property type="entry name" value="Collagenase (Catalytic Domain)"/>
    <property type="match status" value="1"/>
</dbReference>
<dbReference type="SUPFAM" id="SSF55486">
    <property type="entry name" value="Metalloproteases ('zincins'), catalytic domain"/>
    <property type="match status" value="1"/>
</dbReference>
<dbReference type="PANTHER" id="PTHR30164:SF2">
    <property type="entry name" value="PROTEIN MTFA"/>
    <property type="match status" value="1"/>
</dbReference>
<dbReference type="GO" id="GO:0008237">
    <property type="term" value="F:metallopeptidase activity"/>
    <property type="evidence" value="ECO:0007669"/>
    <property type="project" value="InterPro"/>
</dbReference>
<sequence length="259" mass="28902">MTRLGDWWRARNEPPEFPVEWRRVLETCLAPWGALSADERERLEQLALQLIINKRWEATAGLTITDEMQVVIAGHAALLVLELGLEAYGKVGSILVAPHEVRVTGREFSFVPGMLSDGPVTLSGETSERGPVMITWNSASREARHPEHGHNVVYHEFAHKLDLLDGVVDGTPPLSDPSMVERWVKVFTAEYEAVGRGEGSHLLRSYASVNPGEFFAVVTEVFFTRGAELAADRPDLYGLLRDFYRQDPAGRVRGRTVNV</sequence>
<name>A0A936TF83_9ACTN</name>
<dbReference type="AlphaFoldDB" id="A0A936TF83"/>
<dbReference type="InterPro" id="IPR010384">
    <property type="entry name" value="MtfA_fam"/>
</dbReference>
<dbReference type="CDD" id="cd20169">
    <property type="entry name" value="Peptidase_M90_mtfA"/>
    <property type="match status" value="1"/>
</dbReference>